<keyword evidence="3" id="KW-0809">Transit peptide</keyword>
<dbReference type="GO" id="GO:1990904">
    <property type="term" value="C:ribonucleoprotein complex"/>
    <property type="evidence" value="ECO:0007669"/>
    <property type="project" value="UniProtKB-KW"/>
</dbReference>
<dbReference type="Pfam" id="PF22078">
    <property type="entry name" value="Ribosomal_bL9m_C"/>
    <property type="match status" value="1"/>
</dbReference>
<name>A0A8C4JH73_DRONO</name>
<evidence type="ECO:0000313" key="13">
    <source>
        <dbReference type="Proteomes" id="UP000694423"/>
    </source>
</evidence>
<keyword evidence="6" id="KW-0687">Ribonucleoprotein</keyword>
<evidence type="ECO:0000259" key="11">
    <source>
        <dbReference type="Pfam" id="PF25131"/>
    </source>
</evidence>
<dbReference type="GO" id="GO:0005739">
    <property type="term" value="C:mitochondrion"/>
    <property type="evidence" value="ECO:0007669"/>
    <property type="project" value="UniProtKB-SubCell"/>
</dbReference>
<evidence type="ECO:0000259" key="9">
    <source>
        <dbReference type="Pfam" id="PF01281"/>
    </source>
</evidence>
<dbReference type="GO" id="GO:0005840">
    <property type="term" value="C:ribosome"/>
    <property type="evidence" value="ECO:0007669"/>
    <property type="project" value="UniProtKB-KW"/>
</dbReference>
<dbReference type="FunFam" id="3.40.5.10:FF:000005">
    <property type="entry name" value="39S ribosomal protein L9, mitochondrial"/>
    <property type="match status" value="1"/>
</dbReference>
<dbReference type="InterPro" id="IPR054302">
    <property type="entry name" value="Ribosomal_bL9m_C"/>
</dbReference>
<dbReference type="GO" id="GO:0003735">
    <property type="term" value="F:structural constituent of ribosome"/>
    <property type="evidence" value="ECO:0007669"/>
    <property type="project" value="InterPro"/>
</dbReference>
<evidence type="ECO:0000256" key="8">
    <source>
        <dbReference type="ARBA" id="ARBA00035381"/>
    </source>
</evidence>
<sequence length="277" mass="31613">MVSMGGSIPPLRCLGQAGPELGRCRGVSICPSGSRPLVPRAEQGSPPAVVLRPHSSLPPQPTVVVERWWQVPLSKEGRKPRLHPRRHRVYRLVEDTKHLPKKDLELILTQSVEDLGSRGDVVFVKKSVGRNKLLPQGLAVYASPENRKMFEEEKKLRQEGKLEAIQTQSGEKTVRFLKSCRLEVGMKNNVNWELNNEIVARHFLKNLRVFVPPHALKLPEEPITKWGEYWCDVTVNGLETVRVPMSVVQFMRPKTKRYRHWLALQEAQLAARKKELL</sequence>
<evidence type="ECO:0000256" key="1">
    <source>
        <dbReference type="ARBA" id="ARBA00004173"/>
    </source>
</evidence>
<evidence type="ECO:0000256" key="2">
    <source>
        <dbReference type="ARBA" id="ARBA00010605"/>
    </source>
</evidence>
<evidence type="ECO:0000259" key="10">
    <source>
        <dbReference type="Pfam" id="PF22078"/>
    </source>
</evidence>
<evidence type="ECO:0000256" key="7">
    <source>
        <dbReference type="ARBA" id="ARBA00035194"/>
    </source>
</evidence>
<reference evidence="12" key="1">
    <citation type="submission" date="2025-08" db="UniProtKB">
        <authorList>
            <consortium name="Ensembl"/>
        </authorList>
    </citation>
    <scope>IDENTIFICATION</scope>
</reference>
<dbReference type="InterPro" id="IPR000244">
    <property type="entry name" value="Ribosomal_bL9"/>
</dbReference>
<evidence type="ECO:0000313" key="12">
    <source>
        <dbReference type="Ensembl" id="ENSDNVP00000008420.1"/>
    </source>
</evidence>
<accession>A0A8C4JH73</accession>
<comment type="subcellular location">
    <subcellularLocation>
        <location evidence="1">Mitochondrion</location>
    </subcellularLocation>
</comment>
<comment type="similarity">
    <text evidence="2">Belongs to the bacterial ribosomal protein bL9 family.</text>
</comment>
<reference evidence="12" key="2">
    <citation type="submission" date="2025-09" db="UniProtKB">
        <authorList>
            <consortium name="Ensembl"/>
        </authorList>
    </citation>
    <scope>IDENTIFICATION</scope>
</reference>
<organism evidence="12 13">
    <name type="scientific">Dromaius novaehollandiae</name>
    <name type="common">Emu</name>
    <dbReference type="NCBI Taxonomy" id="8790"/>
    <lineage>
        <taxon>Eukaryota</taxon>
        <taxon>Metazoa</taxon>
        <taxon>Chordata</taxon>
        <taxon>Craniata</taxon>
        <taxon>Vertebrata</taxon>
        <taxon>Euteleostomi</taxon>
        <taxon>Archelosauria</taxon>
        <taxon>Archosauria</taxon>
        <taxon>Dinosauria</taxon>
        <taxon>Saurischia</taxon>
        <taxon>Theropoda</taxon>
        <taxon>Coelurosauria</taxon>
        <taxon>Aves</taxon>
        <taxon>Palaeognathae</taxon>
        <taxon>Casuariiformes</taxon>
        <taxon>Dromaiidae</taxon>
        <taxon>Dromaius</taxon>
    </lineage>
</organism>
<dbReference type="Ensembl" id="ENSDNVT00000010153.1">
    <property type="protein sequence ID" value="ENSDNVP00000008420.1"/>
    <property type="gene ID" value="ENSDNVG00000005985.1"/>
</dbReference>
<dbReference type="Pfam" id="PF01281">
    <property type="entry name" value="Ribosomal_L9_N"/>
    <property type="match status" value="1"/>
</dbReference>
<dbReference type="AlphaFoldDB" id="A0A8C4JH73"/>
<proteinExistence type="inferred from homology"/>
<dbReference type="InterPro" id="IPR020070">
    <property type="entry name" value="Ribosomal_bL9_N"/>
</dbReference>
<feature type="domain" description="Large ribosomal subunit protein bL9m C-terminal" evidence="10">
    <location>
        <begin position="163"/>
        <end position="248"/>
    </location>
</feature>
<evidence type="ECO:0000256" key="4">
    <source>
        <dbReference type="ARBA" id="ARBA00022980"/>
    </source>
</evidence>
<dbReference type="InterPro" id="IPR009027">
    <property type="entry name" value="Ribosomal_bL9/RNase_H1_N"/>
</dbReference>
<evidence type="ECO:0000256" key="6">
    <source>
        <dbReference type="ARBA" id="ARBA00023274"/>
    </source>
</evidence>
<dbReference type="SUPFAM" id="SSF55658">
    <property type="entry name" value="L9 N-domain-like"/>
    <property type="match status" value="1"/>
</dbReference>
<evidence type="ECO:0000256" key="5">
    <source>
        <dbReference type="ARBA" id="ARBA00023128"/>
    </source>
</evidence>
<dbReference type="Gene3D" id="3.40.5.10">
    <property type="entry name" value="Ribosomal protein L9, N-terminal domain"/>
    <property type="match status" value="1"/>
</dbReference>
<keyword evidence="4" id="KW-0689">Ribosomal protein</keyword>
<keyword evidence="5" id="KW-0496">Mitochondrion</keyword>
<dbReference type="Pfam" id="PF25131">
    <property type="entry name" value="bL9m_N"/>
    <property type="match status" value="1"/>
</dbReference>
<dbReference type="PANTHER" id="PTHR21368">
    <property type="entry name" value="50S RIBOSOMAL PROTEIN L9"/>
    <property type="match status" value="1"/>
</dbReference>
<keyword evidence="13" id="KW-1185">Reference proteome</keyword>
<dbReference type="InterPro" id="IPR056864">
    <property type="entry name" value="MRP-L9_N"/>
</dbReference>
<evidence type="ECO:0000256" key="3">
    <source>
        <dbReference type="ARBA" id="ARBA00022946"/>
    </source>
</evidence>
<dbReference type="OrthoDB" id="5555409at2759"/>
<protein>
    <recommendedName>
        <fullName evidence="7">Large ribosomal subunit protein bL9m</fullName>
    </recommendedName>
    <alternativeName>
        <fullName evidence="8">39S ribosomal protein L9, mitochondrial</fullName>
    </alternativeName>
</protein>
<dbReference type="Proteomes" id="UP000694423">
    <property type="component" value="Unplaced"/>
</dbReference>
<feature type="domain" description="Large ribosomal subunit protein bL9m N-terminal" evidence="11">
    <location>
        <begin position="63"/>
        <end position="95"/>
    </location>
</feature>
<dbReference type="GO" id="GO:0006412">
    <property type="term" value="P:translation"/>
    <property type="evidence" value="ECO:0007669"/>
    <property type="project" value="InterPro"/>
</dbReference>
<dbReference type="InterPro" id="IPR036935">
    <property type="entry name" value="Ribosomal_bL9_N_sf"/>
</dbReference>
<feature type="domain" description="Ribosomal protein L9" evidence="9">
    <location>
        <begin position="105"/>
        <end position="150"/>
    </location>
</feature>